<gene>
    <name evidence="2" type="ordered locus">Smar_0472</name>
</gene>
<dbReference type="HOGENOM" id="CLU_151704_0_0_2"/>
<keyword evidence="3" id="KW-1185">Reference proteome</keyword>
<dbReference type="eggNOG" id="arCOG04264">
    <property type="taxonomic scope" value="Archaea"/>
</dbReference>
<evidence type="ECO:0000313" key="2">
    <source>
        <dbReference type="EMBL" id="ABN69581.1"/>
    </source>
</evidence>
<reference evidence="3" key="1">
    <citation type="journal article" date="2009" name="BMC Genomics">
        <title>The complete genome sequence of Staphylothermus marinus reveals differences in sulfur metabolism among heterotrophic Crenarchaeota.</title>
        <authorList>
            <person name="Anderson I.J."/>
            <person name="Dharmarajan L."/>
            <person name="Rodriguez J."/>
            <person name="Hooper S."/>
            <person name="Porat I."/>
            <person name="Ulrich L.E."/>
            <person name="Elkins J.G."/>
            <person name="Mavromatis K."/>
            <person name="Sun H."/>
            <person name="Land M."/>
            <person name="Lapidus A."/>
            <person name="Lucas S."/>
            <person name="Barry K."/>
            <person name="Huber H."/>
            <person name="Zhulin I.B."/>
            <person name="Whitman W.B."/>
            <person name="Mukhopadhyay B."/>
            <person name="Woese C."/>
            <person name="Bristow J."/>
            <person name="Kyrpides N."/>
        </authorList>
    </citation>
    <scope>NUCLEOTIDE SEQUENCE [LARGE SCALE GENOMIC DNA]</scope>
    <source>
        <strain evidence="3">ATCC 43588 / DSM 3639 / JCM 9404 / F1</strain>
    </source>
</reference>
<keyword evidence="1" id="KW-0175">Coiled coil</keyword>
<dbReference type="STRING" id="399550.Smar_0472"/>
<name>A3DLS1_STAMF</name>
<dbReference type="EMBL" id="CP000575">
    <property type="protein sequence ID" value="ABN69581.1"/>
    <property type="molecule type" value="Genomic_DNA"/>
</dbReference>
<proteinExistence type="predicted"/>
<dbReference type="KEGG" id="smr:Smar_0472"/>
<evidence type="ECO:0000313" key="3">
    <source>
        <dbReference type="Proteomes" id="UP000000254"/>
    </source>
</evidence>
<protein>
    <submittedName>
        <fullName evidence="2">Uncharacterized protein</fullName>
    </submittedName>
</protein>
<dbReference type="OrthoDB" id="18809at2157"/>
<accession>A3DLS1</accession>
<dbReference type="AlphaFoldDB" id="A3DLS1"/>
<dbReference type="Proteomes" id="UP000000254">
    <property type="component" value="Chromosome"/>
</dbReference>
<feature type="coiled-coil region" evidence="1">
    <location>
        <begin position="15"/>
        <end position="62"/>
    </location>
</feature>
<evidence type="ECO:0000256" key="1">
    <source>
        <dbReference type="SAM" id="Coils"/>
    </source>
</evidence>
<reference evidence="2 3" key="2">
    <citation type="journal article" date="2009" name="Stand. Genomic Sci.">
        <title>Complete genome sequence of Staphylothermus marinus Stetter and Fiala 1986 type strain F1.</title>
        <authorList>
            <person name="Anderson I.J."/>
            <person name="Sun H."/>
            <person name="Lapidus A."/>
            <person name="Copeland A."/>
            <person name="Glavina Del Rio T."/>
            <person name="Tice H."/>
            <person name="Dalin E."/>
            <person name="Lucas S."/>
            <person name="Barry K."/>
            <person name="Land M."/>
            <person name="Richardson P."/>
            <person name="Huber H."/>
            <person name="Kyrpides N.C."/>
        </authorList>
    </citation>
    <scope>NUCLEOTIDE SEQUENCE [LARGE SCALE GENOMIC DNA]</scope>
    <source>
        <strain evidence="3">ATCC 43588 / DSM 3639 / JCM 9404 / F1</strain>
    </source>
</reference>
<sequence length="140" mass="15975">MSAVVKEFSSFADLIKNIDEELNTLKQQLADYLRRLEDIRAKSEQERRLRELLKNLTGEEQTSKGKVVDLKDVKLYVNPDAEQEATVMEEIIDRINKTIQSLQSIRKALEPLSNVEVEAKIVVVYKEGVPSSIILKLSSM</sequence>
<organism evidence="2 3">
    <name type="scientific">Staphylothermus marinus (strain ATCC 43588 / DSM 3639 / JCM 9404 / F1)</name>
    <dbReference type="NCBI Taxonomy" id="399550"/>
    <lineage>
        <taxon>Archaea</taxon>
        <taxon>Thermoproteota</taxon>
        <taxon>Thermoprotei</taxon>
        <taxon>Desulfurococcales</taxon>
        <taxon>Desulfurococcaceae</taxon>
        <taxon>Staphylothermus</taxon>
    </lineage>
</organism>